<dbReference type="InterPro" id="IPR001584">
    <property type="entry name" value="Integrase_cat-core"/>
</dbReference>
<dbReference type="InterPro" id="IPR036397">
    <property type="entry name" value="RNaseH_sf"/>
</dbReference>
<reference evidence="3 4" key="1">
    <citation type="submission" date="2017-06" db="EMBL/GenBank/DDBJ databases">
        <authorList>
            <consortium name="Pathogen Informatics"/>
        </authorList>
    </citation>
    <scope>NUCLEOTIDE SEQUENCE [LARGE SCALE GENOMIC DNA]</scope>
    <source>
        <strain evidence="3 4">NCTC11291</strain>
    </source>
</reference>
<dbReference type="EMBL" id="LT906454">
    <property type="protein sequence ID" value="SNV44223.1"/>
    <property type="molecule type" value="Genomic_DNA"/>
</dbReference>
<dbReference type="Pfam" id="PF00665">
    <property type="entry name" value="rve"/>
    <property type="match status" value="1"/>
</dbReference>
<organism evidence="3 4">
    <name type="scientific">Streptococcus acidominimus</name>
    <dbReference type="NCBI Taxonomy" id="1326"/>
    <lineage>
        <taxon>Bacteria</taxon>
        <taxon>Bacillati</taxon>
        <taxon>Bacillota</taxon>
        <taxon>Bacilli</taxon>
        <taxon>Lactobacillales</taxon>
        <taxon>Streptococcaceae</taxon>
        <taxon>Streptococcus</taxon>
    </lineage>
</organism>
<evidence type="ECO:0000259" key="2">
    <source>
        <dbReference type="PROSITE" id="PS50994"/>
    </source>
</evidence>
<dbReference type="PANTHER" id="PTHR46889">
    <property type="entry name" value="TRANSPOSASE INSF FOR INSERTION SEQUENCE IS3B-RELATED"/>
    <property type="match status" value="1"/>
</dbReference>
<dbReference type="GO" id="GO:0003676">
    <property type="term" value="F:nucleic acid binding"/>
    <property type="evidence" value="ECO:0007669"/>
    <property type="project" value="InterPro"/>
</dbReference>
<dbReference type="InterPro" id="IPR025948">
    <property type="entry name" value="HTH-like_dom"/>
</dbReference>
<proteinExistence type="predicted"/>
<dbReference type="SUPFAM" id="SSF53098">
    <property type="entry name" value="Ribonuclease H-like"/>
    <property type="match status" value="1"/>
</dbReference>
<dbReference type="Pfam" id="PF13276">
    <property type="entry name" value="HTH_21"/>
    <property type="match status" value="1"/>
</dbReference>
<gene>
    <name evidence="3" type="ORF">SAMEA4504048_01821</name>
</gene>
<comment type="function">
    <text evidence="1">Involved in the transposition of the insertion sequence.</text>
</comment>
<accession>A0A239XDH1</accession>
<dbReference type="InterPro" id="IPR050900">
    <property type="entry name" value="Transposase_IS3/IS150/IS904"/>
</dbReference>
<feature type="domain" description="Integrase catalytic" evidence="2">
    <location>
        <begin position="126"/>
        <end position="245"/>
    </location>
</feature>
<sequence>MEEFQAIKDYSDKHSGASISQLCQLLGVSRSGYYKWNNHKETTSEKTNQNLLQTLKDLHKTHKGILGYRRMTRFVNRKLGTTYNKKRIRRLMRILGISSVIRRSRGYCTKTSFVNIEENLLNREFTAQSPNQKWCTDVTFLQYGLGCKAYLSAIKDLYDGSIVAYHISKHNDNPLVMETLRKAIEINSGATPLLHSDRGSQYTSREYRMVTTQYQLTRSMSRVGNALTMRQLRVSLVTLRRSVMI</sequence>
<dbReference type="InterPro" id="IPR048020">
    <property type="entry name" value="Transpos_IS3"/>
</dbReference>
<protein>
    <submittedName>
        <fullName evidence="3">Transposase</fullName>
    </submittedName>
</protein>
<dbReference type="PANTHER" id="PTHR46889:SF4">
    <property type="entry name" value="TRANSPOSASE INSO FOR INSERTION SEQUENCE ELEMENT IS911B-RELATED"/>
    <property type="match status" value="1"/>
</dbReference>
<dbReference type="PROSITE" id="PS50994">
    <property type="entry name" value="INTEGRASE"/>
    <property type="match status" value="1"/>
</dbReference>
<evidence type="ECO:0000256" key="1">
    <source>
        <dbReference type="ARBA" id="ARBA00002286"/>
    </source>
</evidence>
<evidence type="ECO:0000313" key="4">
    <source>
        <dbReference type="Proteomes" id="UP000215144"/>
    </source>
</evidence>
<dbReference type="KEGG" id="saco:SAME_01821"/>
<evidence type="ECO:0000313" key="3">
    <source>
        <dbReference type="EMBL" id="SNV44223.1"/>
    </source>
</evidence>
<dbReference type="Gene3D" id="3.30.420.10">
    <property type="entry name" value="Ribonuclease H-like superfamily/Ribonuclease H"/>
    <property type="match status" value="1"/>
</dbReference>
<dbReference type="Proteomes" id="UP000215144">
    <property type="component" value="Chromosome 1"/>
</dbReference>
<name>A0A239XDH1_STRAI</name>
<dbReference type="AlphaFoldDB" id="A0A239XDH1"/>
<dbReference type="NCBIfam" id="NF033516">
    <property type="entry name" value="transpos_IS3"/>
    <property type="match status" value="1"/>
</dbReference>
<dbReference type="InterPro" id="IPR012337">
    <property type="entry name" value="RNaseH-like_sf"/>
</dbReference>
<dbReference type="GO" id="GO:0015074">
    <property type="term" value="P:DNA integration"/>
    <property type="evidence" value="ECO:0007669"/>
    <property type="project" value="InterPro"/>
</dbReference>